<accession>A0A4Z2DS72</accession>
<dbReference type="EMBL" id="SKCS01000050">
    <property type="protein sequence ID" value="TNN19401.1"/>
    <property type="molecule type" value="Genomic_DNA"/>
</dbReference>
<gene>
    <name evidence="1" type="ORF">EWB00_008882</name>
</gene>
<reference evidence="1 2" key="1">
    <citation type="submission" date="2019-03" db="EMBL/GenBank/DDBJ databases">
        <title>An improved genome assembly of the fluke Schistosoma japonicum.</title>
        <authorList>
            <person name="Hu W."/>
            <person name="Luo F."/>
            <person name="Yin M."/>
            <person name="Mo X."/>
            <person name="Sun C."/>
            <person name="Wu Q."/>
            <person name="Zhu B."/>
            <person name="Xiang M."/>
            <person name="Wang J."/>
            <person name="Wang Y."/>
            <person name="Zhang T."/>
            <person name="Xu B."/>
            <person name="Zheng H."/>
            <person name="Feng Z."/>
        </authorList>
    </citation>
    <scope>NUCLEOTIDE SEQUENCE [LARGE SCALE GENOMIC DNA]</scope>
    <source>
        <strain evidence="1">HuSjv2</strain>
        <tissue evidence="1">Worms</tissue>
    </source>
</reference>
<sequence length="86" mass="10470">MSHQKVFMKNIPKSNCQKDFTNVKIHNHLNPIKQKRKHTLRHHINMSLNENNRNQHEFIELSRMNNNQCMSNIQQRLNHIEMKSNR</sequence>
<dbReference type="Proteomes" id="UP000311919">
    <property type="component" value="Unassembled WGS sequence"/>
</dbReference>
<protein>
    <submittedName>
        <fullName evidence="1">Uncharacterized protein</fullName>
    </submittedName>
</protein>
<organism evidence="1 2">
    <name type="scientific">Schistosoma japonicum</name>
    <name type="common">Blood fluke</name>
    <dbReference type="NCBI Taxonomy" id="6182"/>
    <lineage>
        <taxon>Eukaryota</taxon>
        <taxon>Metazoa</taxon>
        <taxon>Spiralia</taxon>
        <taxon>Lophotrochozoa</taxon>
        <taxon>Platyhelminthes</taxon>
        <taxon>Trematoda</taxon>
        <taxon>Digenea</taxon>
        <taxon>Strigeidida</taxon>
        <taxon>Schistosomatoidea</taxon>
        <taxon>Schistosomatidae</taxon>
        <taxon>Schistosoma</taxon>
    </lineage>
</organism>
<evidence type="ECO:0000313" key="2">
    <source>
        <dbReference type="Proteomes" id="UP000311919"/>
    </source>
</evidence>
<name>A0A4Z2DS72_SCHJA</name>
<dbReference type="AlphaFoldDB" id="A0A4Z2DS72"/>
<proteinExistence type="predicted"/>
<evidence type="ECO:0000313" key="1">
    <source>
        <dbReference type="EMBL" id="TNN19401.1"/>
    </source>
</evidence>
<comment type="caution">
    <text evidence="1">The sequence shown here is derived from an EMBL/GenBank/DDBJ whole genome shotgun (WGS) entry which is preliminary data.</text>
</comment>
<keyword evidence="2" id="KW-1185">Reference proteome</keyword>